<evidence type="ECO:0000256" key="3">
    <source>
        <dbReference type="SAM" id="MobiDB-lite"/>
    </source>
</evidence>
<dbReference type="EMBL" id="JAWDEY010000007">
    <property type="protein sequence ID" value="KAK6590408.1"/>
    <property type="molecule type" value="Genomic_DNA"/>
</dbReference>
<evidence type="ECO:0000256" key="2">
    <source>
        <dbReference type="ARBA" id="ARBA00023242"/>
    </source>
</evidence>
<comment type="caution">
    <text evidence="4">The sequence shown here is derived from an EMBL/GenBank/DDBJ whole genome shotgun (WGS) entry which is preliminary data.</text>
</comment>
<dbReference type="Proteomes" id="UP001311799">
    <property type="component" value="Unassembled WGS sequence"/>
</dbReference>
<evidence type="ECO:0000256" key="1">
    <source>
        <dbReference type="ARBA" id="ARBA00004123"/>
    </source>
</evidence>
<evidence type="ECO:0000313" key="5">
    <source>
        <dbReference type="Proteomes" id="UP001311799"/>
    </source>
</evidence>
<feature type="compositionally biased region" description="Basic and acidic residues" evidence="3">
    <location>
        <begin position="601"/>
        <end position="616"/>
    </location>
</feature>
<organism evidence="4 5">
    <name type="scientific">Cryptosporidium xiaoi</name>
    <dbReference type="NCBI Taxonomy" id="659607"/>
    <lineage>
        <taxon>Eukaryota</taxon>
        <taxon>Sar</taxon>
        <taxon>Alveolata</taxon>
        <taxon>Apicomplexa</taxon>
        <taxon>Conoidasida</taxon>
        <taxon>Coccidia</taxon>
        <taxon>Eucoccidiorida</taxon>
        <taxon>Eimeriorina</taxon>
        <taxon>Cryptosporidiidae</taxon>
        <taxon>Cryptosporidium</taxon>
    </lineage>
</organism>
<reference evidence="4 5" key="1">
    <citation type="submission" date="2023-10" db="EMBL/GenBank/DDBJ databases">
        <title>Comparative genomics analysis reveals potential genetic determinants of host preference in Cryptosporidium xiaoi.</title>
        <authorList>
            <person name="Xiao L."/>
            <person name="Li J."/>
        </authorList>
    </citation>
    <scope>NUCLEOTIDE SEQUENCE [LARGE SCALE GENOMIC DNA]</scope>
    <source>
        <strain evidence="4 5">52996</strain>
    </source>
</reference>
<dbReference type="Pfam" id="PF04931">
    <property type="entry name" value="DNA_pol_phi"/>
    <property type="match status" value="1"/>
</dbReference>
<keyword evidence="2" id="KW-0539">Nucleus</keyword>
<feature type="compositionally biased region" description="Acidic residues" evidence="3">
    <location>
        <begin position="915"/>
        <end position="927"/>
    </location>
</feature>
<accession>A0AAV9Y0B5</accession>
<dbReference type="GO" id="GO:0003677">
    <property type="term" value="F:DNA binding"/>
    <property type="evidence" value="ECO:0007669"/>
    <property type="project" value="InterPro"/>
</dbReference>
<sequence>MDNPNFLQYFWDLGSYDEKISVSSIEGIVNCLDFSVRIPNKKIKEKDTSKSLINLPELNNGREDLEYTLSRLIKGLESQRECVRRGYGSCLSIILSRYSIPISNVLEGLEKHYFERIKRDIKGKPGTIGDTRDRIIGLLLGYLSIIKSGFFKSNASRPYIEQTIENLLTVYNVKLYLQDMVCEVMYLIIVDCCEYDPGLPIKCISSNMSKLFDSRVLDSDVNEQKRNQLTAQIPLLNLFLKLRLFLESNKEISINGELNCNDKSKANLITVKINNSKWDSWNKVFLSPGHVFLKQRWDILLANIQYFTMFSPRIPNLFDTLVDYLSSSPCLNDKISYILLLDILDSIQNKYFSHNYSHQKCYIGGRMILQFFTQLKYKLYSDSRSNITEELFIKLVNEFVSNESKCFSWAMKTSLIDKNPLSSFSILFIQTFIGIISGNIFNGFDFKRGDNNDSNKIRDYSSIIFGFEDYVHFEGNNKNKTDTSKSLVPFLLNEILTKFFWERDLSDNRDSQIISKLGNMIIALDKPLNISNEEKVKLFWNFVRVIILKTGIKVKVILKTFFELISGNEELESIVVSQGLEMINDIKKDMLNEEENVTISDDSKNENSECNSEDEHSNEISLKKASNCWRKIYCIQNILLEYLLISSSSKNNSIMLVNFKNITKVMDSIFKFGSYDKEWVENYRQLIYPRLEKIIGKITSDILCHLESSDKDGINNNKTLIKSKLSEYNNEVIRLLTKTMNRLQYMSEEAQNKNNNLKQLLLKRDVSKLKCNSELAFNFIINCLLLFYILEDCNCDFVLNIIINILNSSGDNLRLKLIIKSIIDLDDIIDGNNANDKNAPSCVSGLNLLFQLSIRYLDPIKNMDMEQFVEFTRKISQLPDLWNINMHLNEEDVSDEDNEINLPESSKDDIVNNDGDIEQEDDNEENEYSGNKSDKEDDNEEKDEILYYSDNSLLLHLLDDESQMPPKYEKQKAQKMLEKQQLQKINIEIQNKLRMLDTLSLISDIMNSSSIQRDDVKIPLIRSLILLLEAYRVGCKHSLYYSIKFTMTVFSDFVNKLSVTINKLMHMNALKESSFNIKEYSDLSDLYKLLVHIISKPIVEPQRINRWNRKLDNKNIKSRMENYSKQMETLSINLTIIILSFYIDGNNKNIEKILSKELIQKWINQKRMGIVTLSYLNKLIHRIKNIETENSYLFLVNNIILEFEATIKYSKSTYQLREYVNLINQTMISCHNSKINNKNENYIDDIVHVVVRMIDFCTGNNKDNIKDFDGFKFNTEIQGLELLNSLISLSKTMILIGEKNDKKYDIIQNKIIESDEFLNNFRQTCNSGRMKRQINKLKNVINNNKKSKHS</sequence>
<dbReference type="PANTHER" id="PTHR13213:SF2">
    <property type="entry name" value="MYB-BINDING PROTEIN 1A"/>
    <property type="match status" value="1"/>
</dbReference>
<proteinExistence type="predicted"/>
<feature type="region of interest" description="Disordered" evidence="3">
    <location>
        <begin position="597"/>
        <end position="616"/>
    </location>
</feature>
<gene>
    <name evidence="4" type="ORF">RS030_162428</name>
</gene>
<feature type="region of interest" description="Disordered" evidence="3">
    <location>
        <begin position="893"/>
        <end position="940"/>
    </location>
</feature>
<dbReference type="InterPro" id="IPR007015">
    <property type="entry name" value="DNA_pol_V/MYBBP1A"/>
</dbReference>
<keyword evidence="5" id="KW-1185">Reference proteome</keyword>
<comment type="subcellular location">
    <subcellularLocation>
        <location evidence="1">Nucleus</location>
    </subcellularLocation>
</comment>
<dbReference type="GO" id="GO:0005730">
    <property type="term" value="C:nucleolus"/>
    <property type="evidence" value="ECO:0007669"/>
    <property type="project" value="InterPro"/>
</dbReference>
<protein>
    <submittedName>
        <fullName evidence="4">Uncharacterized protein</fullName>
    </submittedName>
</protein>
<dbReference type="PANTHER" id="PTHR13213">
    <property type="entry name" value="MYB-BINDING PROTEIN 1A FAMILY MEMBER"/>
    <property type="match status" value="1"/>
</dbReference>
<dbReference type="GO" id="GO:0006355">
    <property type="term" value="P:regulation of DNA-templated transcription"/>
    <property type="evidence" value="ECO:0007669"/>
    <property type="project" value="InterPro"/>
</dbReference>
<evidence type="ECO:0000313" key="4">
    <source>
        <dbReference type="EMBL" id="KAK6590408.1"/>
    </source>
</evidence>
<name>A0AAV9Y0B5_9CRYT</name>